<dbReference type="InterPro" id="IPR050889">
    <property type="entry name" value="Dendritic_Spine_Reg/Scaffold"/>
</dbReference>
<evidence type="ECO:0000256" key="3">
    <source>
        <dbReference type="PROSITE-ProRule" id="PRU00023"/>
    </source>
</evidence>
<dbReference type="Proteomes" id="UP001212841">
    <property type="component" value="Unassembled WGS sequence"/>
</dbReference>
<feature type="repeat" description="ANK" evidence="3">
    <location>
        <begin position="120"/>
        <end position="152"/>
    </location>
</feature>
<feature type="repeat" description="ANK" evidence="3">
    <location>
        <begin position="95"/>
        <end position="122"/>
    </location>
</feature>
<organism evidence="4 5">
    <name type="scientific">Rhizophlyctis rosea</name>
    <dbReference type="NCBI Taxonomy" id="64517"/>
    <lineage>
        <taxon>Eukaryota</taxon>
        <taxon>Fungi</taxon>
        <taxon>Fungi incertae sedis</taxon>
        <taxon>Chytridiomycota</taxon>
        <taxon>Chytridiomycota incertae sedis</taxon>
        <taxon>Chytridiomycetes</taxon>
        <taxon>Rhizophlyctidales</taxon>
        <taxon>Rhizophlyctidaceae</taxon>
        <taxon>Rhizophlyctis</taxon>
    </lineage>
</organism>
<evidence type="ECO:0000256" key="2">
    <source>
        <dbReference type="ARBA" id="ARBA00023043"/>
    </source>
</evidence>
<name>A0AAD5SFA9_9FUNG</name>
<dbReference type="PROSITE" id="PS50088">
    <property type="entry name" value="ANK_REPEAT"/>
    <property type="match status" value="2"/>
</dbReference>
<proteinExistence type="predicted"/>
<dbReference type="InterPro" id="IPR002110">
    <property type="entry name" value="Ankyrin_rpt"/>
</dbReference>
<evidence type="ECO:0000313" key="5">
    <source>
        <dbReference type="Proteomes" id="UP001212841"/>
    </source>
</evidence>
<comment type="caution">
    <text evidence="4">The sequence shown here is derived from an EMBL/GenBank/DDBJ whole genome shotgun (WGS) entry which is preliminary data.</text>
</comment>
<dbReference type="SMART" id="SM00248">
    <property type="entry name" value="ANK"/>
    <property type="match status" value="7"/>
</dbReference>
<protein>
    <submittedName>
        <fullName evidence="4">Uncharacterized protein</fullName>
    </submittedName>
</protein>
<evidence type="ECO:0000313" key="4">
    <source>
        <dbReference type="EMBL" id="KAJ3053224.1"/>
    </source>
</evidence>
<keyword evidence="1" id="KW-0677">Repeat</keyword>
<accession>A0AAD5SFA9</accession>
<gene>
    <name evidence="4" type="ORF">HK097_004776</name>
</gene>
<keyword evidence="5" id="KW-1185">Reference proteome</keyword>
<dbReference type="Pfam" id="PF12796">
    <property type="entry name" value="Ank_2"/>
    <property type="match status" value="2"/>
</dbReference>
<sequence length="343" mass="36509">MSSCRILSDELRLIARVSDPSQAAKLQRLCKLARSLISPRDIAYCAALKLWRKYQHAALSGMYIRYPLISTSPNIPLRISEILITMGASLTSEGLSRAASHGHDAVVRRLLQAGADIHTSSESPIRCAVENGHTTVVKTLLDHGADVNVYEGAMLCLAADEGHVGVVKVLLEAGDVDMLDQAMCAAAQKGHVEVVRVLLKAGADPAQDGLPIARAAGGGHAEVIRILIKANADPRPYLPRALNCASKHGHDAVVKLVIQAGVEIHYWGEHAVLLAVSAGHDHVARTLLRAGAGIPVGFESSIKYLLGEENHKKRDSRYGCGPELEGLPTLLAPGATGSLIPDF</sequence>
<dbReference type="PANTHER" id="PTHR24166">
    <property type="entry name" value="ROLLING PEBBLES, ISOFORM B"/>
    <property type="match status" value="1"/>
</dbReference>
<dbReference type="Gene3D" id="1.25.40.20">
    <property type="entry name" value="Ankyrin repeat-containing domain"/>
    <property type="match status" value="3"/>
</dbReference>
<dbReference type="PROSITE" id="PS50297">
    <property type="entry name" value="ANK_REP_REGION"/>
    <property type="match status" value="1"/>
</dbReference>
<dbReference type="PANTHER" id="PTHR24166:SF48">
    <property type="entry name" value="PROTEIN VAPYRIN"/>
    <property type="match status" value="1"/>
</dbReference>
<dbReference type="EMBL" id="JADGJD010000226">
    <property type="protein sequence ID" value="KAJ3053224.1"/>
    <property type="molecule type" value="Genomic_DNA"/>
</dbReference>
<evidence type="ECO:0000256" key="1">
    <source>
        <dbReference type="ARBA" id="ARBA00022737"/>
    </source>
</evidence>
<dbReference type="AlphaFoldDB" id="A0AAD5SFA9"/>
<dbReference type="SUPFAM" id="SSF48403">
    <property type="entry name" value="Ankyrin repeat"/>
    <property type="match status" value="1"/>
</dbReference>
<keyword evidence="2 3" id="KW-0040">ANK repeat</keyword>
<reference evidence="4" key="1">
    <citation type="submission" date="2020-05" db="EMBL/GenBank/DDBJ databases">
        <title>Phylogenomic resolution of chytrid fungi.</title>
        <authorList>
            <person name="Stajich J.E."/>
            <person name="Amses K."/>
            <person name="Simmons R."/>
            <person name="Seto K."/>
            <person name="Myers J."/>
            <person name="Bonds A."/>
            <person name="Quandt C.A."/>
            <person name="Barry K."/>
            <person name="Liu P."/>
            <person name="Grigoriev I."/>
            <person name="Longcore J.E."/>
            <person name="James T.Y."/>
        </authorList>
    </citation>
    <scope>NUCLEOTIDE SEQUENCE</scope>
    <source>
        <strain evidence="4">JEL0318</strain>
    </source>
</reference>
<dbReference type="InterPro" id="IPR036770">
    <property type="entry name" value="Ankyrin_rpt-contain_sf"/>
</dbReference>